<dbReference type="Proteomes" id="UP000265618">
    <property type="component" value="Unassembled WGS sequence"/>
</dbReference>
<feature type="domain" description="PH" evidence="1">
    <location>
        <begin position="55"/>
        <end position="160"/>
    </location>
</feature>
<dbReference type="SUPFAM" id="SSF50729">
    <property type="entry name" value="PH domain-like"/>
    <property type="match status" value="1"/>
</dbReference>
<evidence type="ECO:0000313" key="2">
    <source>
        <dbReference type="EMBL" id="GIQ79670.1"/>
    </source>
</evidence>
<dbReference type="PANTHER" id="PTHR14392:SF8">
    <property type="entry name" value="PH DOMAIN-CONTAINING PROTEIN DDB_G0267786"/>
    <property type="match status" value="1"/>
</dbReference>
<proteinExistence type="predicted"/>
<protein>
    <submittedName>
        <fullName evidence="2">Niban-like protein</fullName>
    </submittedName>
</protein>
<dbReference type="InterPro" id="IPR011993">
    <property type="entry name" value="PH-like_dom_sf"/>
</dbReference>
<dbReference type="EMBL" id="BDIP01000040">
    <property type="protein sequence ID" value="GIQ79670.1"/>
    <property type="molecule type" value="Genomic_DNA"/>
</dbReference>
<dbReference type="OrthoDB" id="43122at2759"/>
<organism evidence="2 3">
    <name type="scientific">Kipferlia bialata</name>
    <dbReference type="NCBI Taxonomy" id="797122"/>
    <lineage>
        <taxon>Eukaryota</taxon>
        <taxon>Metamonada</taxon>
        <taxon>Carpediemonas-like organisms</taxon>
        <taxon>Kipferlia</taxon>
    </lineage>
</organism>
<gene>
    <name evidence="2" type="ORF">KIPB_000343</name>
</gene>
<comment type="caution">
    <text evidence="2">The sequence shown here is derived from an EMBL/GenBank/DDBJ whole genome shotgun (WGS) entry which is preliminary data.</text>
</comment>
<accession>A0A9K3CNX4</accession>
<dbReference type="InterPro" id="IPR026088">
    <property type="entry name" value="Niban-like"/>
</dbReference>
<dbReference type="SMART" id="SM00233">
    <property type="entry name" value="PH"/>
    <property type="match status" value="1"/>
</dbReference>
<dbReference type="AlphaFoldDB" id="A0A9K3CNX4"/>
<dbReference type="Gene3D" id="2.30.29.30">
    <property type="entry name" value="Pleckstrin-homology domain (PH domain)/Phosphotyrosine-binding domain (PTB)"/>
    <property type="match status" value="1"/>
</dbReference>
<dbReference type="PANTHER" id="PTHR14392">
    <property type="entry name" value="NIBAN FAMILY MEMBER"/>
    <property type="match status" value="1"/>
</dbReference>
<evidence type="ECO:0000313" key="3">
    <source>
        <dbReference type="Proteomes" id="UP000265618"/>
    </source>
</evidence>
<name>A0A9K3CNX4_9EUKA</name>
<dbReference type="PROSITE" id="PS50003">
    <property type="entry name" value="PH_DOMAIN"/>
    <property type="match status" value="1"/>
</dbReference>
<dbReference type="InterPro" id="IPR001849">
    <property type="entry name" value="PH_domain"/>
</dbReference>
<keyword evidence="3" id="KW-1185">Reference proteome</keyword>
<evidence type="ECO:0000259" key="1">
    <source>
        <dbReference type="PROSITE" id="PS50003"/>
    </source>
</evidence>
<sequence>MEAAEEKINATLTHFTERYLIAFTLNLVGHVKAELKDESSNTPSLELTEAEPSTVPIMQGWIVKQGAIHKTWKRRYARMMPDYSIEYYADEYTEGKKNKMKGIIHPCGYTFHQTVEDKAMAKKRPLSMCLSHPARREYYLAAETEEDKELWVRALQTAVLDAQPPIDRQPLMVDTFTAAYSDTRRHCKYVDGGKVDCDEATLLEELLTDFVKRDMGEDLYLELPTDEKKRAAAMKKTDDLLSKLIANAVQQCLKTLNTQVATRKKVEKGIRKKLKALKKGEATLLGDIQDKVRGTGKGAEDALQPHLDMYVTPAVAQVTRAMLIPVTGAFGDFLREWNHHTYTLIKHVQEEGEASLEHACHVMGPHHFQWLGHDGLKTSTQHLRHMVTPVEHLCPHVTGEEWVCRAFHIMKDLSRNAYLTLESLTRAGVQGGEALKDAMTKATGTVKTRLLHDTQMCMRQYLAESLREVVWRPLQSETVPALTPLVEPLNEKIPARVNQFITIESLLHRYISEAVDAIIEANLTEKAASSIEGLETSVYV</sequence>
<dbReference type="Pfam" id="PF00169">
    <property type="entry name" value="PH"/>
    <property type="match status" value="1"/>
</dbReference>
<reference evidence="2 3" key="1">
    <citation type="journal article" date="2018" name="PLoS ONE">
        <title>The draft genome of Kipferlia bialata reveals reductive genome evolution in fornicate parasites.</title>
        <authorList>
            <person name="Tanifuji G."/>
            <person name="Takabayashi S."/>
            <person name="Kume K."/>
            <person name="Takagi M."/>
            <person name="Nakayama T."/>
            <person name="Kamikawa R."/>
            <person name="Inagaki Y."/>
            <person name="Hashimoto T."/>
        </authorList>
    </citation>
    <scope>NUCLEOTIDE SEQUENCE [LARGE SCALE GENOMIC DNA]</scope>
    <source>
        <strain evidence="2">NY0173</strain>
    </source>
</reference>